<dbReference type="PROSITE" id="PS00028">
    <property type="entry name" value="ZINC_FINGER_C2H2_1"/>
    <property type="match status" value="3"/>
</dbReference>
<feature type="region of interest" description="Disordered" evidence="6">
    <location>
        <begin position="266"/>
        <end position="291"/>
    </location>
</feature>
<dbReference type="SUPFAM" id="SSF57667">
    <property type="entry name" value="beta-beta-alpha zinc fingers"/>
    <property type="match status" value="1"/>
</dbReference>
<feature type="compositionally biased region" description="Pro residues" evidence="6">
    <location>
        <begin position="25"/>
        <end position="34"/>
    </location>
</feature>
<dbReference type="GO" id="GO:0005634">
    <property type="term" value="C:nucleus"/>
    <property type="evidence" value="ECO:0007669"/>
    <property type="project" value="TreeGrafter"/>
</dbReference>
<dbReference type="STRING" id="6832.A0A553PBH6"/>
<gene>
    <name evidence="9" type="ORF">TCAL_04949</name>
</gene>
<feature type="domain" description="C2H2-type" evidence="8">
    <location>
        <begin position="523"/>
        <end position="551"/>
    </location>
</feature>
<keyword evidence="2" id="KW-0677">Repeat</keyword>
<feature type="domain" description="BTB" evidence="7">
    <location>
        <begin position="78"/>
        <end position="133"/>
    </location>
</feature>
<dbReference type="PROSITE" id="PS50157">
    <property type="entry name" value="ZINC_FINGER_C2H2_2"/>
    <property type="match status" value="3"/>
</dbReference>
<dbReference type="PANTHER" id="PTHR24409">
    <property type="entry name" value="ZINC FINGER PROTEIN 142"/>
    <property type="match status" value="1"/>
</dbReference>
<dbReference type="AlphaFoldDB" id="A0A553PBH6"/>
<evidence type="ECO:0000313" key="9">
    <source>
        <dbReference type="EMBL" id="TRY74999.1"/>
    </source>
</evidence>
<reference evidence="9 10" key="1">
    <citation type="journal article" date="2018" name="Nat. Ecol. Evol.">
        <title>Genomic signatures of mitonuclear coevolution across populations of Tigriopus californicus.</title>
        <authorList>
            <person name="Barreto F.S."/>
            <person name="Watson E.T."/>
            <person name="Lima T.G."/>
            <person name="Willett C.S."/>
            <person name="Edmands S."/>
            <person name="Li W."/>
            <person name="Burton R.S."/>
        </authorList>
    </citation>
    <scope>NUCLEOTIDE SEQUENCE [LARGE SCALE GENOMIC DNA]</scope>
    <source>
        <strain evidence="9 10">San Diego</strain>
    </source>
</reference>
<dbReference type="InterPro" id="IPR036236">
    <property type="entry name" value="Znf_C2H2_sf"/>
</dbReference>
<sequence>MYNSPFTLDPSIPVPDDGSGAFGGVPPPDGPALPSPTLTAPAPAAVAVGVDQEVRKKDLVHYMVASYVQHCYRQSLFCDLVLEAESESIPCHKMVLFSVFPRFQQFLTEHSGDVIIFPEFPGPELRQLVNNIYWHLHERETSLVLPEGLRALGLFHESIDEHTRQKRQRLSNGPAQAGLARPSAALVAQLVKVKMEEAAQAVATPPVPPAATLIPAVPDPFTAVGEIGDDFNDTMDACEDFFHDALNNGQTNGSAFNDLAPVTSATASSSSSSFAPGDKRGGGGGGGLTAEEDEDFVQSFKRIRRMKYPERYGASGKRLQKAMKYEQEDEIVKHYPAVAKTLMESEVDLANANMSVPEKKKAMYDILQTAKRNWRNFIRGYKCDCDIEAASTFFQAEKHVTLCHSSRFSLCEMCDTIRLKEKIDKHKRLCRTFYEKDGNTCSDCGRQYKSRNELTNHISDAHKRVKCKICGEEIVGHGALQRHRQKLHPVLVQCDQCPMTFPSNFKLRTHQIRMHLPDSQKPFICDQCGKGFLYKRKLDEHMMYAHIRSFPMQCRFGCDKRFNDSNMRRAHEVRVHNAPSKKRG</sequence>
<evidence type="ECO:0000256" key="4">
    <source>
        <dbReference type="ARBA" id="ARBA00022833"/>
    </source>
</evidence>
<dbReference type="GO" id="GO:0008270">
    <property type="term" value="F:zinc ion binding"/>
    <property type="evidence" value="ECO:0007669"/>
    <property type="project" value="UniProtKB-KW"/>
</dbReference>
<keyword evidence="10" id="KW-1185">Reference proteome</keyword>
<evidence type="ECO:0000259" key="8">
    <source>
        <dbReference type="PROSITE" id="PS50157"/>
    </source>
</evidence>
<comment type="caution">
    <text evidence="9">The sequence shown here is derived from an EMBL/GenBank/DDBJ whole genome shotgun (WGS) entry which is preliminary data.</text>
</comment>
<dbReference type="GO" id="GO:0000981">
    <property type="term" value="F:DNA-binding transcription factor activity, RNA polymerase II-specific"/>
    <property type="evidence" value="ECO:0007669"/>
    <property type="project" value="TreeGrafter"/>
</dbReference>
<evidence type="ECO:0000313" key="10">
    <source>
        <dbReference type="Proteomes" id="UP000318571"/>
    </source>
</evidence>
<dbReference type="Pfam" id="PF00651">
    <property type="entry name" value="BTB"/>
    <property type="match status" value="1"/>
</dbReference>
<evidence type="ECO:0000256" key="6">
    <source>
        <dbReference type="SAM" id="MobiDB-lite"/>
    </source>
</evidence>
<dbReference type="Pfam" id="PF00096">
    <property type="entry name" value="zf-C2H2"/>
    <property type="match status" value="2"/>
</dbReference>
<keyword evidence="3 5" id="KW-0863">Zinc-finger</keyword>
<dbReference type="Gene3D" id="3.30.160.60">
    <property type="entry name" value="Classic Zinc Finger"/>
    <property type="match status" value="2"/>
</dbReference>
<evidence type="ECO:0000256" key="5">
    <source>
        <dbReference type="PROSITE-ProRule" id="PRU00042"/>
    </source>
</evidence>
<evidence type="ECO:0000256" key="3">
    <source>
        <dbReference type="ARBA" id="ARBA00022771"/>
    </source>
</evidence>
<feature type="domain" description="C2H2-type" evidence="8">
    <location>
        <begin position="492"/>
        <end position="520"/>
    </location>
</feature>
<dbReference type="InterPro" id="IPR013087">
    <property type="entry name" value="Znf_C2H2_type"/>
</dbReference>
<dbReference type="GO" id="GO:0000977">
    <property type="term" value="F:RNA polymerase II transcription regulatory region sequence-specific DNA binding"/>
    <property type="evidence" value="ECO:0007669"/>
    <property type="project" value="TreeGrafter"/>
</dbReference>
<keyword evidence="4" id="KW-0862">Zinc</keyword>
<dbReference type="Proteomes" id="UP000318571">
    <property type="component" value="Chromosome 2"/>
</dbReference>
<accession>A0A553PBH6</accession>
<name>A0A553PBH6_TIGCA</name>
<dbReference type="InterPro" id="IPR000210">
    <property type="entry name" value="BTB/POZ_dom"/>
</dbReference>
<organism evidence="9 10">
    <name type="scientific">Tigriopus californicus</name>
    <name type="common">Marine copepod</name>
    <dbReference type="NCBI Taxonomy" id="6832"/>
    <lineage>
        <taxon>Eukaryota</taxon>
        <taxon>Metazoa</taxon>
        <taxon>Ecdysozoa</taxon>
        <taxon>Arthropoda</taxon>
        <taxon>Crustacea</taxon>
        <taxon>Multicrustacea</taxon>
        <taxon>Hexanauplia</taxon>
        <taxon>Copepoda</taxon>
        <taxon>Harpacticoida</taxon>
        <taxon>Harpacticidae</taxon>
        <taxon>Tigriopus</taxon>
    </lineage>
</organism>
<dbReference type="PROSITE" id="PS50097">
    <property type="entry name" value="BTB"/>
    <property type="match status" value="1"/>
</dbReference>
<evidence type="ECO:0000256" key="2">
    <source>
        <dbReference type="ARBA" id="ARBA00022737"/>
    </source>
</evidence>
<dbReference type="SUPFAM" id="SSF54695">
    <property type="entry name" value="POZ domain"/>
    <property type="match status" value="1"/>
</dbReference>
<evidence type="ECO:0008006" key="11">
    <source>
        <dbReference type="Google" id="ProtNLM"/>
    </source>
</evidence>
<protein>
    <recommendedName>
        <fullName evidence="11">BTB domain-containing protein</fullName>
    </recommendedName>
</protein>
<evidence type="ECO:0000259" key="7">
    <source>
        <dbReference type="PROSITE" id="PS50097"/>
    </source>
</evidence>
<evidence type="ECO:0000256" key="1">
    <source>
        <dbReference type="ARBA" id="ARBA00022723"/>
    </source>
</evidence>
<proteinExistence type="predicted"/>
<dbReference type="Gene3D" id="3.30.710.10">
    <property type="entry name" value="Potassium Channel Kv1.1, Chain A"/>
    <property type="match status" value="1"/>
</dbReference>
<feature type="domain" description="C2H2-type" evidence="8">
    <location>
        <begin position="439"/>
        <end position="467"/>
    </location>
</feature>
<keyword evidence="1" id="KW-0479">Metal-binding</keyword>
<dbReference type="InterPro" id="IPR011333">
    <property type="entry name" value="SKP1/BTB/POZ_sf"/>
</dbReference>
<dbReference type="FunFam" id="3.30.160.60:FF:000624">
    <property type="entry name" value="zinc finger protein 697"/>
    <property type="match status" value="1"/>
</dbReference>
<dbReference type="EMBL" id="VCGU01000005">
    <property type="protein sequence ID" value="TRY74999.1"/>
    <property type="molecule type" value="Genomic_DNA"/>
</dbReference>
<dbReference type="SMART" id="SM00355">
    <property type="entry name" value="ZnF_C2H2"/>
    <property type="match status" value="5"/>
</dbReference>
<feature type="region of interest" description="Disordered" evidence="6">
    <location>
        <begin position="1"/>
        <end position="37"/>
    </location>
</feature>
<dbReference type="PANTHER" id="PTHR24409:SF295">
    <property type="entry name" value="AZ2-RELATED"/>
    <property type="match status" value="1"/>
</dbReference>